<proteinExistence type="predicted"/>
<dbReference type="Proteomes" id="UP001501842">
    <property type="component" value="Unassembled WGS sequence"/>
</dbReference>
<organism evidence="1 2">
    <name type="scientific">Actinocorallia aurantiaca</name>
    <dbReference type="NCBI Taxonomy" id="46204"/>
    <lineage>
        <taxon>Bacteria</taxon>
        <taxon>Bacillati</taxon>
        <taxon>Actinomycetota</taxon>
        <taxon>Actinomycetes</taxon>
        <taxon>Streptosporangiales</taxon>
        <taxon>Thermomonosporaceae</taxon>
        <taxon>Actinocorallia</taxon>
    </lineage>
</organism>
<accession>A0ABN3TVZ0</accession>
<dbReference type="EMBL" id="BAAATZ010000002">
    <property type="protein sequence ID" value="GAA2719604.1"/>
    <property type="molecule type" value="Genomic_DNA"/>
</dbReference>
<sequence length="59" mass="6383">MAHTRVCVTVSLLIGDLGYPKTEHSERVTMTASAMAVHGVRLPGKEPRALSTGTEREFS</sequence>
<name>A0ABN3TVZ0_9ACTN</name>
<evidence type="ECO:0000313" key="1">
    <source>
        <dbReference type="EMBL" id="GAA2719604.1"/>
    </source>
</evidence>
<keyword evidence="2" id="KW-1185">Reference proteome</keyword>
<reference evidence="1 2" key="1">
    <citation type="journal article" date="2019" name="Int. J. Syst. Evol. Microbiol.">
        <title>The Global Catalogue of Microorganisms (GCM) 10K type strain sequencing project: providing services to taxonomists for standard genome sequencing and annotation.</title>
        <authorList>
            <consortium name="The Broad Institute Genomics Platform"/>
            <consortium name="The Broad Institute Genome Sequencing Center for Infectious Disease"/>
            <person name="Wu L."/>
            <person name="Ma J."/>
        </authorList>
    </citation>
    <scope>NUCLEOTIDE SEQUENCE [LARGE SCALE GENOMIC DNA]</scope>
    <source>
        <strain evidence="1 2">JCM 8201</strain>
    </source>
</reference>
<gene>
    <name evidence="1" type="ORF">GCM10010439_05570</name>
</gene>
<evidence type="ECO:0000313" key="2">
    <source>
        <dbReference type="Proteomes" id="UP001501842"/>
    </source>
</evidence>
<protein>
    <submittedName>
        <fullName evidence="1">Uncharacterized protein</fullName>
    </submittedName>
</protein>
<comment type="caution">
    <text evidence="1">The sequence shown here is derived from an EMBL/GenBank/DDBJ whole genome shotgun (WGS) entry which is preliminary data.</text>
</comment>